<feature type="compositionally biased region" description="Low complexity" evidence="1">
    <location>
        <begin position="37"/>
        <end position="64"/>
    </location>
</feature>
<dbReference type="EMBL" id="FJVC01000103">
    <property type="protein sequence ID" value="CZT42808.1"/>
    <property type="molecule type" value="Genomic_DNA"/>
</dbReference>
<accession>A0A1E1M168</accession>
<feature type="compositionally biased region" description="Polar residues" evidence="1">
    <location>
        <begin position="97"/>
        <end position="120"/>
    </location>
</feature>
<evidence type="ECO:0000313" key="3">
    <source>
        <dbReference type="Proteomes" id="UP000177625"/>
    </source>
</evidence>
<gene>
    <name evidence="2" type="ORF">RSE6_02759</name>
</gene>
<reference evidence="3" key="1">
    <citation type="submission" date="2016-03" db="EMBL/GenBank/DDBJ databases">
        <authorList>
            <person name="Guldener U."/>
        </authorList>
    </citation>
    <scope>NUCLEOTIDE SEQUENCE [LARGE SCALE GENOMIC DNA]</scope>
</reference>
<keyword evidence="3" id="KW-1185">Reference proteome</keyword>
<feature type="region of interest" description="Disordered" evidence="1">
    <location>
        <begin position="97"/>
        <end position="159"/>
    </location>
</feature>
<evidence type="ECO:0000256" key="1">
    <source>
        <dbReference type="SAM" id="MobiDB-lite"/>
    </source>
</evidence>
<protein>
    <submittedName>
        <fullName evidence="2">Uncharacterized protein</fullName>
    </submittedName>
</protein>
<dbReference type="Proteomes" id="UP000177625">
    <property type="component" value="Unassembled WGS sequence"/>
</dbReference>
<sequence length="239" mass="25665">MSSTEGLQIAQVIADLQTLQNAVRLLSPPSSEPPTLSPSSSNSSSSYLSCHSTSSTPSSPSSFRTSLSNFFFPPPNTEVNPAQGHAAAHSLLAPLKSTSPSSDCTNTAPNSSSHRTSSTPKFDKLGRRIVTVPRSQSNTAGTKPPAFTRAGSSFSINSGISTPMRGMSYSNDTITEGGDEDLTRARTLLQLFEMRGKFRQMGDTGLSRAKERVDEVVARYAKEDLEEREKVARSRYLGV</sequence>
<dbReference type="AlphaFoldDB" id="A0A1E1M168"/>
<feature type="region of interest" description="Disordered" evidence="1">
    <location>
        <begin position="24"/>
        <end position="64"/>
    </location>
</feature>
<organism evidence="2 3">
    <name type="scientific">Rhynchosporium secalis</name>
    <name type="common">Barley scald fungus</name>
    <dbReference type="NCBI Taxonomy" id="38038"/>
    <lineage>
        <taxon>Eukaryota</taxon>
        <taxon>Fungi</taxon>
        <taxon>Dikarya</taxon>
        <taxon>Ascomycota</taxon>
        <taxon>Pezizomycotina</taxon>
        <taxon>Leotiomycetes</taxon>
        <taxon>Helotiales</taxon>
        <taxon>Ploettnerulaceae</taxon>
        <taxon>Rhynchosporium</taxon>
    </lineage>
</organism>
<evidence type="ECO:0000313" key="2">
    <source>
        <dbReference type="EMBL" id="CZT42808.1"/>
    </source>
</evidence>
<proteinExistence type="predicted"/>
<feature type="compositionally biased region" description="Polar residues" evidence="1">
    <location>
        <begin position="150"/>
        <end position="159"/>
    </location>
</feature>
<name>A0A1E1M168_RHYSE</name>